<keyword evidence="2" id="KW-1185">Reference proteome</keyword>
<proteinExistence type="predicted"/>
<evidence type="ECO:0008006" key="3">
    <source>
        <dbReference type="Google" id="ProtNLM"/>
    </source>
</evidence>
<protein>
    <recommendedName>
        <fullName evidence="3">Reverse transcriptase domain-containing protein</fullName>
    </recommendedName>
</protein>
<dbReference type="Proteomes" id="UP000253551">
    <property type="component" value="Unassembled WGS sequence"/>
</dbReference>
<name>A0A367IVR1_RHIST</name>
<comment type="caution">
    <text evidence="1">The sequence shown here is derived from an EMBL/GenBank/DDBJ whole genome shotgun (WGS) entry which is preliminary data.</text>
</comment>
<dbReference type="EMBL" id="PJQM01005402">
    <property type="protein sequence ID" value="RCH81706.1"/>
    <property type="molecule type" value="Genomic_DNA"/>
</dbReference>
<accession>A0A367IVR1</accession>
<dbReference type="AlphaFoldDB" id="A0A367IVR1"/>
<organism evidence="1 2">
    <name type="scientific">Rhizopus stolonifer</name>
    <name type="common">Rhizopus nigricans</name>
    <dbReference type="NCBI Taxonomy" id="4846"/>
    <lineage>
        <taxon>Eukaryota</taxon>
        <taxon>Fungi</taxon>
        <taxon>Fungi incertae sedis</taxon>
        <taxon>Mucoromycota</taxon>
        <taxon>Mucoromycotina</taxon>
        <taxon>Mucoromycetes</taxon>
        <taxon>Mucorales</taxon>
        <taxon>Mucorineae</taxon>
        <taxon>Rhizopodaceae</taxon>
        <taxon>Rhizopus</taxon>
    </lineage>
</organism>
<dbReference type="OrthoDB" id="2282358at2759"/>
<reference evidence="1 2" key="1">
    <citation type="journal article" date="2018" name="G3 (Bethesda)">
        <title>Phylogenetic and Phylogenomic Definition of Rhizopus Species.</title>
        <authorList>
            <person name="Gryganskyi A.P."/>
            <person name="Golan J."/>
            <person name="Dolatabadi S."/>
            <person name="Mondo S."/>
            <person name="Robb S."/>
            <person name="Idnurm A."/>
            <person name="Muszewska A."/>
            <person name="Steczkiewicz K."/>
            <person name="Masonjones S."/>
            <person name="Liao H.L."/>
            <person name="Gajdeczka M.T."/>
            <person name="Anike F."/>
            <person name="Vuek A."/>
            <person name="Anishchenko I.M."/>
            <person name="Voigt K."/>
            <person name="de Hoog G.S."/>
            <person name="Smith M.E."/>
            <person name="Heitman J."/>
            <person name="Vilgalys R."/>
            <person name="Stajich J.E."/>
        </authorList>
    </citation>
    <scope>NUCLEOTIDE SEQUENCE [LARGE SCALE GENOMIC DNA]</scope>
    <source>
        <strain evidence="1 2">LSU 92-RS-03</strain>
    </source>
</reference>
<gene>
    <name evidence="1" type="ORF">CU098_008219</name>
</gene>
<sequence length="117" mass="13262">VHQHPFFIALLLDQEKAYDCVHPGYLSSTMHNYQEDHLSPLLFSITFDSFLRLIADDRKLKGFQFSEEAPAHSHSFDCLDDLIQTFEQLCVTHSSLTTVHDLTSQLAASPLDSPLSQ</sequence>
<feature type="non-terminal residue" evidence="1">
    <location>
        <position position="1"/>
    </location>
</feature>
<evidence type="ECO:0000313" key="1">
    <source>
        <dbReference type="EMBL" id="RCH81706.1"/>
    </source>
</evidence>
<evidence type="ECO:0000313" key="2">
    <source>
        <dbReference type="Proteomes" id="UP000253551"/>
    </source>
</evidence>